<gene>
    <name evidence="1" type="ORF">ILUMI_15379</name>
</gene>
<accession>A0A8K0CQL8</accession>
<comment type="caution">
    <text evidence="1">The sequence shown here is derived from an EMBL/GenBank/DDBJ whole genome shotgun (WGS) entry which is preliminary data.</text>
</comment>
<feature type="non-terminal residue" evidence="1">
    <location>
        <position position="1"/>
    </location>
</feature>
<proteinExistence type="predicted"/>
<keyword evidence="2" id="KW-1185">Reference proteome</keyword>
<dbReference type="AlphaFoldDB" id="A0A8K0CQL8"/>
<dbReference type="EMBL" id="VTPC01046326">
    <property type="protein sequence ID" value="KAF2890794.1"/>
    <property type="molecule type" value="Genomic_DNA"/>
</dbReference>
<evidence type="ECO:0000313" key="1">
    <source>
        <dbReference type="EMBL" id="KAF2890794.1"/>
    </source>
</evidence>
<dbReference type="OrthoDB" id="6729584at2759"/>
<protein>
    <submittedName>
        <fullName evidence="1">Uncharacterized protein</fullName>
    </submittedName>
</protein>
<name>A0A8K0CQL8_IGNLU</name>
<sequence>MAFHLRKLWGEIEENSSNSNSHNAYVPDITADIERSMNKFCLAEFDTDYNEDSSCEEHVVVQSMDPLMLFTISLHKYANDMSEMIRVAELAIESNVIPPADAAPPMPVMPDVSLKHIKNCLNFIPKEFT</sequence>
<evidence type="ECO:0000313" key="2">
    <source>
        <dbReference type="Proteomes" id="UP000801492"/>
    </source>
</evidence>
<reference evidence="1" key="1">
    <citation type="submission" date="2019-08" db="EMBL/GenBank/DDBJ databases">
        <title>The genome of the North American firefly Photinus pyralis.</title>
        <authorList>
            <consortium name="Photinus pyralis genome working group"/>
            <person name="Fallon T.R."/>
            <person name="Sander Lower S.E."/>
            <person name="Weng J.-K."/>
        </authorList>
    </citation>
    <scope>NUCLEOTIDE SEQUENCE</scope>
    <source>
        <strain evidence="1">TRF0915ILg1</strain>
        <tissue evidence="1">Whole body</tissue>
    </source>
</reference>
<dbReference type="Proteomes" id="UP000801492">
    <property type="component" value="Unassembled WGS sequence"/>
</dbReference>
<organism evidence="1 2">
    <name type="scientific">Ignelater luminosus</name>
    <name type="common">Cucubano</name>
    <name type="synonym">Pyrophorus luminosus</name>
    <dbReference type="NCBI Taxonomy" id="2038154"/>
    <lineage>
        <taxon>Eukaryota</taxon>
        <taxon>Metazoa</taxon>
        <taxon>Ecdysozoa</taxon>
        <taxon>Arthropoda</taxon>
        <taxon>Hexapoda</taxon>
        <taxon>Insecta</taxon>
        <taxon>Pterygota</taxon>
        <taxon>Neoptera</taxon>
        <taxon>Endopterygota</taxon>
        <taxon>Coleoptera</taxon>
        <taxon>Polyphaga</taxon>
        <taxon>Elateriformia</taxon>
        <taxon>Elateroidea</taxon>
        <taxon>Elateridae</taxon>
        <taxon>Agrypninae</taxon>
        <taxon>Pyrophorini</taxon>
        <taxon>Ignelater</taxon>
    </lineage>
</organism>